<dbReference type="Proteomes" id="UP000295132">
    <property type="component" value="Unassembled WGS sequence"/>
</dbReference>
<keyword evidence="4" id="KW-1185">Reference proteome</keyword>
<dbReference type="EMBL" id="SMYO01000008">
    <property type="protein sequence ID" value="TDK59713.1"/>
    <property type="molecule type" value="Genomic_DNA"/>
</dbReference>
<proteinExistence type="predicted"/>
<evidence type="ECO:0000313" key="4">
    <source>
        <dbReference type="Proteomes" id="UP001178888"/>
    </source>
</evidence>
<evidence type="ECO:0000313" key="3">
    <source>
        <dbReference type="Proteomes" id="UP000295132"/>
    </source>
</evidence>
<evidence type="ECO:0008006" key="5">
    <source>
        <dbReference type="Google" id="ProtNLM"/>
    </source>
</evidence>
<dbReference type="RefSeq" id="WP_133336320.1">
    <property type="nucleotide sequence ID" value="NZ_JAVGVR010000001.1"/>
</dbReference>
<organism evidence="2 3">
    <name type="scientific">Bacillus salipaludis</name>
    <dbReference type="NCBI Taxonomy" id="2547811"/>
    <lineage>
        <taxon>Bacteria</taxon>
        <taxon>Bacillati</taxon>
        <taxon>Bacillota</taxon>
        <taxon>Bacilli</taxon>
        <taxon>Bacillales</taxon>
        <taxon>Bacillaceae</taxon>
        <taxon>Bacillus</taxon>
    </lineage>
</organism>
<name>A0A4R5VNQ2_9BACI</name>
<protein>
    <recommendedName>
        <fullName evidence="5">Group-specific protein</fullName>
    </recommendedName>
</protein>
<dbReference type="Proteomes" id="UP001178888">
    <property type="component" value="Unassembled WGS sequence"/>
</dbReference>
<reference evidence="2 3" key="1">
    <citation type="submission" date="2019-03" db="EMBL/GenBank/DDBJ databases">
        <title>Bacillus niacini sp. nov. a Nicotinate-Metabolizing Mesophile Isolated from Soil.</title>
        <authorList>
            <person name="Zhang G."/>
        </authorList>
    </citation>
    <scope>NUCLEOTIDE SEQUENCE [LARGE SCALE GENOMIC DNA]</scope>
    <source>
        <strain evidence="2 3">WN066</strain>
    </source>
</reference>
<comment type="caution">
    <text evidence="2">The sequence shown here is derived from an EMBL/GenBank/DDBJ whole genome shotgun (WGS) entry which is preliminary data.</text>
</comment>
<evidence type="ECO:0000313" key="1">
    <source>
        <dbReference type="EMBL" id="MDQ6595961.1"/>
    </source>
</evidence>
<gene>
    <name evidence="2" type="ORF">E2K98_17440</name>
    <name evidence="1" type="ORF">RCG21_06075</name>
</gene>
<reference evidence="1" key="2">
    <citation type="submission" date="2023-08" db="EMBL/GenBank/DDBJ databases">
        <title>Nitrogen cycling bacteria in agricultural field soils.</title>
        <authorList>
            <person name="Jang J."/>
        </authorList>
    </citation>
    <scope>NUCLEOTIDE SEQUENCE</scope>
    <source>
        <strain evidence="1">PS3-36</strain>
    </source>
</reference>
<dbReference type="EMBL" id="JAVGVR010000001">
    <property type="protein sequence ID" value="MDQ6595961.1"/>
    <property type="molecule type" value="Genomic_DNA"/>
</dbReference>
<accession>A0A4R5VNQ2</accession>
<evidence type="ECO:0000313" key="2">
    <source>
        <dbReference type="EMBL" id="TDK59713.1"/>
    </source>
</evidence>
<sequence length="149" mass="17401">MRLEYRLDDQDLNYPALWSYQDIPITETVARMTCDFFVKEGRTYAVTATAMDPDGMAVLYVKKEDYVNEGTEQSYSYIGFEIRELNPSGTKLLDSKELWGHEEVLSSLHSDFIYIQTDGMFLEFALDSREIDEDRKCYIYYGNFTGKSR</sequence>
<dbReference type="AlphaFoldDB" id="A0A4R5VNQ2"/>